<dbReference type="EMBL" id="HG793163">
    <property type="protein sequence ID" value="CRL28793.1"/>
    <property type="molecule type" value="Genomic_DNA"/>
</dbReference>
<gene>
    <name evidence="1" type="ORF">PCAMFM013_S030g000080</name>
</gene>
<dbReference type="STRING" id="1429867.A0A0G4PRK0"/>
<name>A0A0G4PRK0_PENC3</name>
<evidence type="ECO:0000313" key="1">
    <source>
        <dbReference type="EMBL" id="CRL28793.1"/>
    </source>
</evidence>
<accession>A0A0G4PRK0</accession>
<organism evidence="1 2">
    <name type="scientific">Penicillium camemberti (strain FM 013)</name>
    <dbReference type="NCBI Taxonomy" id="1429867"/>
    <lineage>
        <taxon>Eukaryota</taxon>
        <taxon>Fungi</taxon>
        <taxon>Dikarya</taxon>
        <taxon>Ascomycota</taxon>
        <taxon>Pezizomycotina</taxon>
        <taxon>Eurotiomycetes</taxon>
        <taxon>Eurotiomycetidae</taxon>
        <taxon>Eurotiales</taxon>
        <taxon>Aspergillaceae</taxon>
        <taxon>Penicillium</taxon>
    </lineage>
</organism>
<evidence type="ECO:0000313" key="2">
    <source>
        <dbReference type="Proteomes" id="UP000053732"/>
    </source>
</evidence>
<sequence>MPKDNKDIEDLILKAIDSLSKQSTPEYYIRRRRDLNVEKASALDKTMVERWFQDYQRVVTKHGICQQDIYNFDETGFQIGVRQDQFIITREPKRSYSIDLSQNTEFSTPKTAKRIRRISSRLSQYDPTIQRFKDGLEKLIKGAKAQAVLALQLQREFDRTQAIIGARHARYNNYRRHIQITGIISST</sequence>
<reference evidence="1 2" key="1">
    <citation type="journal article" date="2014" name="Nat. Commun.">
        <title>Multiple recent horizontal transfers of a large genomic region in cheese making fungi.</title>
        <authorList>
            <person name="Cheeseman K."/>
            <person name="Ropars J."/>
            <person name="Renault P."/>
            <person name="Dupont J."/>
            <person name="Gouzy J."/>
            <person name="Branca A."/>
            <person name="Abraham A.L."/>
            <person name="Ceppi M."/>
            <person name="Conseiller E."/>
            <person name="Debuchy R."/>
            <person name="Malagnac F."/>
            <person name="Goarin A."/>
            <person name="Silar P."/>
            <person name="Lacoste S."/>
            <person name="Sallet E."/>
            <person name="Bensimon A."/>
            <person name="Giraud T."/>
            <person name="Brygoo Y."/>
        </authorList>
    </citation>
    <scope>NUCLEOTIDE SEQUENCE [LARGE SCALE GENOMIC DNA]</scope>
    <source>
        <strain evidence="2">FM 013</strain>
    </source>
</reference>
<proteinExistence type="predicted"/>
<dbReference type="Proteomes" id="UP000053732">
    <property type="component" value="Unassembled WGS sequence"/>
</dbReference>
<keyword evidence="2" id="KW-1185">Reference proteome</keyword>
<protein>
    <submittedName>
        <fullName evidence="1">Str. FM013</fullName>
    </submittedName>
</protein>
<dbReference type="AlphaFoldDB" id="A0A0G4PRK0"/>